<dbReference type="AlphaFoldDB" id="A0A1I5UY81"/>
<accession>A0A1I5UY81</accession>
<dbReference type="EMBL" id="FOXQ01000004">
    <property type="protein sequence ID" value="SFQ00284.1"/>
    <property type="molecule type" value="Genomic_DNA"/>
</dbReference>
<name>A0A1I5UY81_9BACT</name>
<organism evidence="1 2">
    <name type="scientific">Parafilimonas terrae</name>
    <dbReference type="NCBI Taxonomy" id="1465490"/>
    <lineage>
        <taxon>Bacteria</taxon>
        <taxon>Pseudomonadati</taxon>
        <taxon>Bacteroidota</taxon>
        <taxon>Chitinophagia</taxon>
        <taxon>Chitinophagales</taxon>
        <taxon>Chitinophagaceae</taxon>
        <taxon>Parafilimonas</taxon>
    </lineage>
</organism>
<keyword evidence="2" id="KW-1185">Reference proteome</keyword>
<gene>
    <name evidence="1" type="ORF">SAMN05444277_104109</name>
</gene>
<evidence type="ECO:0000313" key="2">
    <source>
        <dbReference type="Proteomes" id="UP000199031"/>
    </source>
</evidence>
<reference evidence="1 2" key="1">
    <citation type="submission" date="2016-10" db="EMBL/GenBank/DDBJ databases">
        <authorList>
            <person name="de Groot N.N."/>
        </authorList>
    </citation>
    <scope>NUCLEOTIDE SEQUENCE [LARGE SCALE GENOMIC DNA]</scope>
    <source>
        <strain evidence="1 2">DSM 28286</strain>
    </source>
</reference>
<dbReference type="Proteomes" id="UP000199031">
    <property type="component" value="Unassembled WGS sequence"/>
</dbReference>
<sequence length="75" mass="8936">MLTFAELTEKVDELSKEELEELKRIIELRWIELRRQEIVEAAEQARKEHNEGKTVVLSSPEEIKGYFMKMINDED</sequence>
<protein>
    <submittedName>
        <fullName evidence="1">Uncharacterized protein</fullName>
    </submittedName>
</protein>
<proteinExistence type="predicted"/>
<dbReference type="STRING" id="1465490.SAMN05444277_104109"/>
<dbReference type="RefSeq" id="WP_143075800.1">
    <property type="nucleotide sequence ID" value="NZ_FOXQ01000004.1"/>
</dbReference>
<evidence type="ECO:0000313" key="1">
    <source>
        <dbReference type="EMBL" id="SFQ00284.1"/>
    </source>
</evidence>